<dbReference type="EMBL" id="CP036426">
    <property type="protein sequence ID" value="QDV35598.1"/>
    <property type="molecule type" value="Genomic_DNA"/>
</dbReference>
<dbReference type="OrthoDB" id="274748at2"/>
<dbReference type="RefSeq" id="WP_145271298.1">
    <property type="nucleotide sequence ID" value="NZ_CP036426.1"/>
</dbReference>
<dbReference type="Pfam" id="PF09997">
    <property type="entry name" value="DUF2238"/>
    <property type="match status" value="1"/>
</dbReference>
<sequence length="221" mass="23593">MPHEAHAEPEPARLSRTAWVVLGFTLAYMGVALVASLRGGSGEFLMYLVIMAVLLAVVALVHLRVGLHDAVLWGLSLWGLAHMAGGLMPVPEGWPLGGESPVLYNLWLVPERLKYDQLVHAYGFGLVTWICWQGMQRACGDRGVTIRPTVGLLTLCVAAGSGFGAANEVVEFAATRLLSETNVGGYVNTGWDLVANLIGCLIAAALIYGLSRRSAVGRVAR</sequence>
<gene>
    <name evidence="2" type="ORF">ElP_35020</name>
</gene>
<name>A0A518H462_9BACT</name>
<reference evidence="2 3" key="1">
    <citation type="submission" date="2019-02" db="EMBL/GenBank/DDBJ databases">
        <title>Deep-cultivation of Planctomycetes and their phenomic and genomic characterization uncovers novel biology.</title>
        <authorList>
            <person name="Wiegand S."/>
            <person name="Jogler M."/>
            <person name="Boedeker C."/>
            <person name="Pinto D."/>
            <person name="Vollmers J."/>
            <person name="Rivas-Marin E."/>
            <person name="Kohn T."/>
            <person name="Peeters S.H."/>
            <person name="Heuer A."/>
            <person name="Rast P."/>
            <person name="Oberbeckmann S."/>
            <person name="Bunk B."/>
            <person name="Jeske O."/>
            <person name="Meyerdierks A."/>
            <person name="Storesund J.E."/>
            <person name="Kallscheuer N."/>
            <person name="Luecker S."/>
            <person name="Lage O.M."/>
            <person name="Pohl T."/>
            <person name="Merkel B.J."/>
            <person name="Hornburger P."/>
            <person name="Mueller R.-W."/>
            <person name="Bruemmer F."/>
            <person name="Labrenz M."/>
            <person name="Spormann A.M."/>
            <person name="Op den Camp H."/>
            <person name="Overmann J."/>
            <person name="Amann R."/>
            <person name="Jetten M.S.M."/>
            <person name="Mascher T."/>
            <person name="Medema M.H."/>
            <person name="Devos D.P."/>
            <person name="Kaster A.-K."/>
            <person name="Ovreas L."/>
            <person name="Rohde M."/>
            <person name="Galperin M.Y."/>
            <person name="Jogler C."/>
        </authorList>
    </citation>
    <scope>NUCLEOTIDE SEQUENCE [LARGE SCALE GENOMIC DNA]</scope>
    <source>
        <strain evidence="2 3">ElP</strain>
    </source>
</reference>
<dbReference type="InterPro" id="IPR014509">
    <property type="entry name" value="YjdF-like"/>
</dbReference>
<feature type="transmembrane region" description="Helical" evidence="1">
    <location>
        <begin position="18"/>
        <end position="38"/>
    </location>
</feature>
<accession>A0A518H462</accession>
<evidence type="ECO:0000313" key="3">
    <source>
        <dbReference type="Proteomes" id="UP000317835"/>
    </source>
</evidence>
<protein>
    <recommendedName>
        <fullName evidence="4">Inner membrane protein YjdF</fullName>
    </recommendedName>
</protein>
<dbReference type="KEGG" id="tpla:ElP_35020"/>
<evidence type="ECO:0000256" key="1">
    <source>
        <dbReference type="SAM" id="Phobius"/>
    </source>
</evidence>
<evidence type="ECO:0008006" key="4">
    <source>
        <dbReference type="Google" id="ProtNLM"/>
    </source>
</evidence>
<dbReference type="Proteomes" id="UP000317835">
    <property type="component" value="Chromosome"/>
</dbReference>
<feature type="transmembrane region" description="Helical" evidence="1">
    <location>
        <begin position="44"/>
        <end position="63"/>
    </location>
</feature>
<keyword evidence="1" id="KW-1133">Transmembrane helix</keyword>
<proteinExistence type="predicted"/>
<evidence type="ECO:0000313" key="2">
    <source>
        <dbReference type="EMBL" id="QDV35598.1"/>
    </source>
</evidence>
<dbReference type="AlphaFoldDB" id="A0A518H462"/>
<organism evidence="2 3">
    <name type="scientific">Tautonia plasticadhaerens</name>
    <dbReference type="NCBI Taxonomy" id="2527974"/>
    <lineage>
        <taxon>Bacteria</taxon>
        <taxon>Pseudomonadati</taxon>
        <taxon>Planctomycetota</taxon>
        <taxon>Planctomycetia</taxon>
        <taxon>Isosphaerales</taxon>
        <taxon>Isosphaeraceae</taxon>
        <taxon>Tautonia</taxon>
    </lineage>
</organism>
<keyword evidence="1" id="KW-0472">Membrane</keyword>
<feature type="transmembrane region" description="Helical" evidence="1">
    <location>
        <begin position="193"/>
        <end position="211"/>
    </location>
</feature>
<keyword evidence="1" id="KW-0812">Transmembrane</keyword>
<keyword evidence="3" id="KW-1185">Reference proteome</keyword>